<name>A0AB38ZEB5_9HEMI</name>
<dbReference type="CDD" id="cd00190">
    <property type="entry name" value="Tryp_SPc"/>
    <property type="match status" value="1"/>
</dbReference>
<dbReference type="GO" id="GO:0006508">
    <property type="term" value="P:proteolysis"/>
    <property type="evidence" value="ECO:0007669"/>
    <property type="project" value="UniProtKB-KW"/>
</dbReference>
<dbReference type="SMART" id="SM00020">
    <property type="entry name" value="Tryp_SPc"/>
    <property type="match status" value="1"/>
</dbReference>
<dbReference type="InterPro" id="IPR018114">
    <property type="entry name" value="TRYPSIN_HIS"/>
</dbReference>
<dbReference type="FunFam" id="2.40.10.10:FF:000068">
    <property type="entry name" value="transmembrane protease serine 2"/>
    <property type="match status" value="1"/>
</dbReference>
<dbReference type="Gene3D" id="2.40.10.10">
    <property type="entry name" value="Trypsin-like serine proteases"/>
    <property type="match status" value="1"/>
</dbReference>
<dbReference type="InterPro" id="IPR001314">
    <property type="entry name" value="Peptidase_S1A"/>
</dbReference>
<dbReference type="AlphaFoldDB" id="A0AB38ZEB5"/>
<dbReference type="PROSITE" id="PS50240">
    <property type="entry name" value="TRYPSIN_DOM"/>
    <property type="match status" value="1"/>
</dbReference>
<dbReference type="PANTHER" id="PTHR24252">
    <property type="entry name" value="ACROSIN-RELATED"/>
    <property type="match status" value="1"/>
</dbReference>
<dbReference type="InterPro" id="IPR035914">
    <property type="entry name" value="Sperma_CUB_dom_sf"/>
</dbReference>
<organism evidence="5">
    <name type="scientific">Ectomocoris sp</name>
    <dbReference type="NCBI Taxonomy" id="3104572"/>
    <lineage>
        <taxon>Eukaryota</taxon>
        <taxon>Metazoa</taxon>
        <taxon>Ecdysozoa</taxon>
        <taxon>Arthropoda</taxon>
        <taxon>Hexapoda</taxon>
        <taxon>Insecta</taxon>
        <taxon>Pterygota</taxon>
        <taxon>Neoptera</taxon>
        <taxon>Paraneoptera</taxon>
        <taxon>Hemiptera</taxon>
        <taxon>Heteroptera</taxon>
        <taxon>Panheteroptera</taxon>
        <taxon>Cimicomorpha</taxon>
        <taxon>Reduviidae</taxon>
        <taxon>Peiratinae</taxon>
        <taxon>Ectomocoris</taxon>
    </lineage>
</organism>
<keyword evidence="2" id="KW-0378">Hydrolase</keyword>
<dbReference type="InterPro" id="IPR000859">
    <property type="entry name" value="CUB_dom"/>
</dbReference>
<evidence type="ECO:0000313" key="5">
    <source>
        <dbReference type="EMBL" id="WXH71748.1"/>
    </source>
</evidence>
<feature type="signal peptide" evidence="3">
    <location>
        <begin position="1"/>
        <end position="20"/>
    </location>
</feature>
<dbReference type="GO" id="GO:0004252">
    <property type="term" value="F:serine-type endopeptidase activity"/>
    <property type="evidence" value="ECO:0007669"/>
    <property type="project" value="InterPro"/>
</dbReference>
<evidence type="ECO:0000256" key="1">
    <source>
        <dbReference type="ARBA" id="ARBA00023157"/>
    </source>
</evidence>
<reference evidence="5" key="1">
    <citation type="submission" date="2024-03" db="EMBL/GenBank/DDBJ databases">
        <authorList>
            <person name="Jin J.A."/>
            <person name="King G.A."/>
            <person name="Walker A."/>
        </authorList>
    </citation>
    <scope>NUCLEOTIDE SEQUENCE</scope>
</reference>
<feature type="chain" id="PRO_5044208111" evidence="3">
    <location>
        <begin position="21"/>
        <end position="431"/>
    </location>
</feature>
<dbReference type="InterPro" id="IPR043504">
    <property type="entry name" value="Peptidase_S1_PA_chymotrypsin"/>
</dbReference>
<dbReference type="CDD" id="cd00041">
    <property type="entry name" value="CUB"/>
    <property type="match status" value="1"/>
</dbReference>
<dbReference type="PANTHER" id="PTHR24252:SF7">
    <property type="entry name" value="HYALIN"/>
    <property type="match status" value="1"/>
</dbReference>
<dbReference type="PROSITE" id="PS00135">
    <property type="entry name" value="TRYPSIN_SER"/>
    <property type="match status" value="1"/>
</dbReference>
<dbReference type="SUPFAM" id="SSF50494">
    <property type="entry name" value="Trypsin-like serine proteases"/>
    <property type="match status" value="1"/>
</dbReference>
<feature type="domain" description="Peptidase S1" evidence="4">
    <location>
        <begin position="180"/>
        <end position="419"/>
    </location>
</feature>
<evidence type="ECO:0000256" key="3">
    <source>
        <dbReference type="SAM" id="SignalP"/>
    </source>
</evidence>
<keyword evidence="1" id="KW-1015">Disulfide bond</keyword>
<dbReference type="InterPro" id="IPR033116">
    <property type="entry name" value="TRYPSIN_SER"/>
</dbReference>
<dbReference type="InterPro" id="IPR009003">
    <property type="entry name" value="Peptidase_S1_PA"/>
</dbReference>
<dbReference type="PRINTS" id="PR00722">
    <property type="entry name" value="CHYMOTRYPSIN"/>
</dbReference>
<dbReference type="Pfam" id="PF00431">
    <property type="entry name" value="CUB"/>
    <property type="match status" value="1"/>
</dbReference>
<dbReference type="EMBL" id="PP510823">
    <property type="protein sequence ID" value="WXH71748.1"/>
    <property type="molecule type" value="mRNA"/>
</dbReference>
<protein>
    <submittedName>
        <fullName evidence="5">Venom S1 protease with CUB domain 5</fullName>
    </submittedName>
</protein>
<sequence>MLKSLSVAALFLLLVPNIRAEFKYIDMNLIPGLAPFILESPNYPGRSNPDEDVLWTFNTDAPARVSIHCPDFRFSPSDPCIVSYVIINKGQPDEVTLCGSQFDYKKISLSTKMTVTYYAGQWGGGSMKCVVQATTSDNVYHYQGADPAEVNSGEAGLINHPGRRTTSCPCGWVNKSPRRIFGGREAQPYEYPWLVGLVTGEQRRMPMCGGSIITKYHVLTAAHCVHEGKSGQLRSDTFSVIIGEKDLEVESEANQLIKVKQVIMYKNYSDYIKDFDIAILHLENKIQFSQLVGPVCLPNGLLDVRDQWLKVMGWGIVNSEGYSSTIPKVTYVKAMDINICNAMYLFQKRTEDSFHVCTWAKGTASCNGDSGGPLVWLDPETNRYTESALVSHALGCGSVIPSVNTDVSYFIEWIRTEVKKSEPKAEICTKV</sequence>
<accession>A0AB38ZEB5</accession>
<keyword evidence="3" id="KW-0732">Signal</keyword>
<dbReference type="Pfam" id="PF00089">
    <property type="entry name" value="Trypsin"/>
    <property type="match status" value="1"/>
</dbReference>
<proteinExistence type="evidence at transcript level"/>
<dbReference type="InterPro" id="IPR001254">
    <property type="entry name" value="Trypsin_dom"/>
</dbReference>
<evidence type="ECO:0000256" key="2">
    <source>
        <dbReference type="RuleBase" id="RU363034"/>
    </source>
</evidence>
<keyword evidence="2" id="KW-0720">Serine protease</keyword>
<dbReference type="PROSITE" id="PS00134">
    <property type="entry name" value="TRYPSIN_HIS"/>
    <property type="match status" value="1"/>
</dbReference>
<keyword evidence="2 5" id="KW-0645">Protease</keyword>
<evidence type="ECO:0000259" key="4">
    <source>
        <dbReference type="PROSITE" id="PS50240"/>
    </source>
</evidence>
<dbReference type="SUPFAM" id="SSF49854">
    <property type="entry name" value="Spermadhesin, CUB domain"/>
    <property type="match status" value="1"/>
</dbReference>
<dbReference type="Gene3D" id="2.60.120.290">
    <property type="entry name" value="Spermadhesin, CUB domain"/>
    <property type="match status" value="1"/>
</dbReference>